<dbReference type="SUPFAM" id="SSF144091">
    <property type="entry name" value="Rhomboid-like"/>
    <property type="match status" value="1"/>
</dbReference>
<dbReference type="InterPro" id="IPR035952">
    <property type="entry name" value="Rhomboid-like_sf"/>
</dbReference>
<dbReference type="GO" id="GO:0004252">
    <property type="term" value="F:serine-type endopeptidase activity"/>
    <property type="evidence" value="ECO:0007669"/>
    <property type="project" value="InterPro"/>
</dbReference>
<dbReference type="KEGG" id="mgot:MgSA37_00090"/>
<evidence type="ECO:0000256" key="2">
    <source>
        <dbReference type="ARBA" id="ARBA00009045"/>
    </source>
</evidence>
<sequence>MIGLIHLSESEAPVTYCLMLIIALVSLAAIYNKGIFAALLLHPYSVIRQRQYYRLFTTDLVHNDLVHLVFNEVSLYIFGANLEVTLEKRMRNGGWHMLQIFVISELAGNVFYTVIHRNRFDYSSAGCSGSVMGCLFAFMILDPYGTALSFAFIGGIRNIFTGLIYIVLLSYYRWKKGNEMVNHEIHLYGALGGILAVLIVCPAILF</sequence>
<evidence type="ECO:0000256" key="4">
    <source>
        <dbReference type="ARBA" id="ARBA00022801"/>
    </source>
</evidence>
<comment type="similarity">
    <text evidence="2">Belongs to the peptidase S54 family.</text>
</comment>
<organism evidence="7 8">
    <name type="scientific">Mucilaginibacter gotjawali</name>
    <dbReference type="NCBI Taxonomy" id="1550579"/>
    <lineage>
        <taxon>Bacteria</taxon>
        <taxon>Pseudomonadati</taxon>
        <taxon>Bacteroidota</taxon>
        <taxon>Sphingobacteriia</taxon>
        <taxon>Sphingobacteriales</taxon>
        <taxon>Sphingobacteriaceae</taxon>
        <taxon>Mucilaginibacter</taxon>
    </lineage>
</organism>
<keyword evidence="5" id="KW-1133">Transmembrane helix</keyword>
<evidence type="ECO:0000256" key="5">
    <source>
        <dbReference type="ARBA" id="ARBA00022989"/>
    </source>
</evidence>
<keyword evidence="3" id="KW-0812">Transmembrane</keyword>
<dbReference type="GO" id="GO:0016020">
    <property type="term" value="C:membrane"/>
    <property type="evidence" value="ECO:0007669"/>
    <property type="project" value="UniProtKB-SubCell"/>
</dbReference>
<dbReference type="InterPro" id="IPR050925">
    <property type="entry name" value="Rhomboid_protease_S54"/>
</dbReference>
<keyword evidence="8" id="KW-1185">Reference proteome</keyword>
<evidence type="ECO:0000313" key="8">
    <source>
        <dbReference type="Proteomes" id="UP000218263"/>
    </source>
</evidence>
<dbReference type="PANTHER" id="PTHR43731:SF14">
    <property type="entry name" value="PRESENILIN-ASSOCIATED RHOMBOID-LIKE PROTEIN, MITOCHONDRIAL"/>
    <property type="match status" value="1"/>
</dbReference>
<dbReference type="Pfam" id="PF01694">
    <property type="entry name" value="Rhomboid"/>
    <property type="match status" value="1"/>
</dbReference>
<dbReference type="OrthoDB" id="797199at2"/>
<protein>
    <submittedName>
        <fullName evidence="7">Intramembrane serine protease GlpG</fullName>
    </submittedName>
</protein>
<evidence type="ECO:0000313" key="7">
    <source>
        <dbReference type="EMBL" id="BAU51941.1"/>
    </source>
</evidence>
<dbReference type="AlphaFoldDB" id="A0A120MXQ4"/>
<name>A0A120MXQ4_9SPHI</name>
<gene>
    <name evidence="7" type="ORF">MgSA37_00090</name>
</gene>
<evidence type="ECO:0000256" key="3">
    <source>
        <dbReference type="ARBA" id="ARBA00022692"/>
    </source>
</evidence>
<keyword evidence="7" id="KW-0645">Protease</keyword>
<accession>A0A120MXQ4</accession>
<dbReference type="RefSeq" id="WP_096349316.1">
    <property type="nucleotide sequence ID" value="NZ_AP017313.1"/>
</dbReference>
<evidence type="ECO:0000256" key="6">
    <source>
        <dbReference type="ARBA" id="ARBA00023136"/>
    </source>
</evidence>
<evidence type="ECO:0000256" key="1">
    <source>
        <dbReference type="ARBA" id="ARBA00004141"/>
    </source>
</evidence>
<keyword evidence="4" id="KW-0378">Hydrolase</keyword>
<reference evidence="7 8" key="1">
    <citation type="submission" date="2015-12" db="EMBL/GenBank/DDBJ databases">
        <title>Genome sequence of Mucilaginibacter gotjawali.</title>
        <authorList>
            <person name="Lee J.S."/>
            <person name="Lee K.C."/>
            <person name="Kim K.K."/>
            <person name="Lee B.W."/>
        </authorList>
    </citation>
    <scope>NUCLEOTIDE SEQUENCE [LARGE SCALE GENOMIC DNA]</scope>
    <source>
        <strain evidence="7 8">SA3-7</strain>
    </source>
</reference>
<dbReference type="EMBL" id="AP017313">
    <property type="protein sequence ID" value="BAU51941.1"/>
    <property type="molecule type" value="Genomic_DNA"/>
</dbReference>
<dbReference type="GO" id="GO:0006508">
    <property type="term" value="P:proteolysis"/>
    <property type="evidence" value="ECO:0007669"/>
    <property type="project" value="UniProtKB-KW"/>
</dbReference>
<dbReference type="InterPro" id="IPR022764">
    <property type="entry name" value="Peptidase_S54_rhomboid_dom"/>
</dbReference>
<keyword evidence="6" id="KW-0472">Membrane</keyword>
<dbReference type="PANTHER" id="PTHR43731">
    <property type="entry name" value="RHOMBOID PROTEASE"/>
    <property type="match status" value="1"/>
</dbReference>
<proteinExistence type="inferred from homology"/>
<dbReference type="Proteomes" id="UP000218263">
    <property type="component" value="Chromosome"/>
</dbReference>
<dbReference type="Gene3D" id="1.20.1540.10">
    <property type="entry name" value="Rhomboid-like"/>
    <property type="match status" value="1"/>
</dbReference>
<comment type="subcellular location">
    <subcellularLocation>
        <location evidence="1">Membrane</location>
        <topology evidence="1">Multi-pass membrane protein</topology>
    </subcellularLocation>
</comment>